<dbReference type="InterPro" id="IPR012677">
    <property type="entry name" value="Nucleotide-bd_a/b_plait_sf"/>
</dbReference>
<comment type="caution">
    <text evidence="5">The sequence shown here is derived from an EMBL/GenBank/DDBJ whole genome shotgun (WGS) entry which is preliminary data.</text>
</comment>
<proteinExistence type="predicted"/>
<evidence type="ECO:0000256" key="1">
    <source>
        <dbReference type="ARBA" id="ARBA00022884"/>
    </source>
</evidence>
<dbReference type="GO" id="GO:0003723">
    <property type="term" value="F:RNA binding"/>
    <property type="evidence" value="ECO:0007669"/>
    <property type="project" value="UniProtKB-UniRule"/>
</dbReference>
<feature type="region of interest" description="Disordered" evidence="3">
    <location>
        <begin position="157"/>
        <end position="187"/>
    </location>
</feature>
<dbReference type="PROSITE" id="PS50102">
    <property type="entry name" value="RRM"/>
    <property type="match status" value="1"/>
</dbReference>
<dbReference type="Pfam" id="PF00076">
    <property type="entry name" value="RRM_1"/>
    <property type="match status" value="1"/>
</dbReference>
<accession>A0A812KJ49</accession>
<keyword evidence="1 2" id="KW-0694">RNA-binding</keyword>
<dbReference type="SUPFAM" id="SSF54928">
    <property type="entry name" value="RNA-binding domain, RBD"/>
    <property type="match status" value="1"/>
</dbReference>
<dbReference type="Gene3D" id="3.30.70.330">
    <property type="match status" value="1"/>
</dbReference>
<feature type="domain" description="RRM" evidence="4">
    <location>
        <begin position="88"/>
        <end position="169"/>
    </location>
</feature>
<evidence type="ECO:0000256" key="3">
    <source>
        <dbReference type="SAM" id="MobiDB-lite"/>
    </source>
</evidence>
<protein>
    <submittedName>
        <fullName evidence="5">RZ1C protein</fullName>
    </submittedName>
</protein>
<name>A0A812KJ49_SYMPI</name>
<dbReference type="SMART" id="SM00360">
    <property type="entry name" value="RRM"/>
    <property type="match status" value="1"/>
</dbReference>
<dbReference type="PANTHER" id="PTHR48027">
    <property type="entry name" value="HETEROGENEOUS NUCLEAR RIBONUCLEOPROTEIN 87F-RELATED"/>
    <property type="match status" value="1"/>
</dbReference>
<feature type="compositionally biased region" description="Basic and acidic residues" evidence="3">
    <location>
        <begin position="171"/>
        <end position="187"/>
    </location>
</feature>
<dbReference type="InterPro" id="IPR000504">
    <property type="entry name" value="RRM_dom"/>
</dbReference>
<dbReference type="Proteomes" id="UP000649617">
    <property type="component" value="Unassembled WGS sequence"/>
</dbReference>
<sequence>MKGWYKGPMDYDMMYMGPMGPMGPMPMPMMGPMFFGKGYMDYGKGPMDGFKGFGKGYVAPKEAKGLVRSIVSSQVVPGTGGKWNNDENTLFVGGLPPDTTNLEMYQIFSAFGPIAPRGATALLDKDTGNCTGIGFINYMSAEAAEKAIRSLNSFPFTDGTRLTVKKKGPPKKGEGKGEGKDKGDKGK</sequence>
<evidence type="ECO:0000259" key="4">
    <source>
        <dbReference type="PROSITE" id="PS50102"/>
    </source>
</evidence>
<evidence type="ECO:0000256" key="2">
    <source>
        <dbReference type="PROSITE-ProRule" id="PRU00176"/>
    </source>
</evidence>
<dbReference type="InterPro" id="IPR035979">
    <property type="entry name" value="RBD_domain_sf"/>
</dbReference>
<keyword evidence="6" id="KW-1185">Reference proteome</keyword>
<reference evidence="5" key="1">
    <citation type="submission" date="2021-02" db="EMBL/GenBank/DDBJ databases">
        <authorList>
            <person name="Dougan E. K."/>
            <person name="Rhodes N."/>
            <person name="Thang M."/>
            <person name="Chan C."/>
        </authorList>
    </citation>
    <scope>NUCLEOTIDE SEQUENCE</scope>
</reference>
<dbReference type="InterPro" id="IPR052462">
    <property type="entry name" value="SLIRP/GR-RBP-like"/>
</dbReference>
<organism evidence="5 6">
    <name type="scientific">Symbiodinium pilosum</name>
    <name type="common">Dinoflagellate</name>
    <dbReference type="NCBI Taxonomy" id="2952"/>
    <lineage>
        <taxon>Eukaryota</taxon>
        <taxon>Sar</taxon>
        <taxon>Alveolata</taxon>
        <taxon>Dinophyceae</taxon>
        <taxon>Suessiales</taxon>
        <taxon>Symbiodiniaceae</taxon>
        <taxon>Symbiodinium</taxon>
    </lineage>
</organism>
<dbReference type="OrthoDB" id="439808at2759"/>
<evidence type="ECO:0000313" key="6">
    <source>
        <dbReference type="Proteomes" id="UP000649617"/>
    </source>
</evidence>
<evidence type="ECO:0000313" key="5">
    <source>
        <dbReference type="EMBL" id="CAE7230622.1"/>
    </source>
</evidence>
<dbReference type="EMBL" id="CAJNIZ010004247">
    <property type="protein sequence ID" value="CAE7230622.1"/>
    <property type="molecule type" value="Genomic_DNA"/>
</dbReference>
<dbReference type="AlphaFoldDB" id="A0A812KJ49"/>
<gene>
    <name evidence="5" type="primary">RZ1C</name>
    <name evidence="5" type="ORF">SPIL2461_LOCUS3489</name>
</gene>